<accession>A0A518GCC9</accession>
<name>A0A518GCC9_9BACT</name>
<keyword evidence="3" id="KW-1185">Reference proteome</keyword>
<organism evidence="2 3">
    <name type="scientific">Aureliella helgolandensis</name>
    <dbReference type="NCBI Taxonomy" id="2527968"/>
    <lineage>
        <taxon>Bacteria</taxon>
        <taxon>Pseudomonadati</taxon>
        <taxon>Planctomycetota</taxon>
        <taxon>Planctomycetia</taxon>
        <taxon>Pirellulales</taxon>
        <taxon>Pirellulaceae</taxon>
        <taxon>Aureliella</taxon>
    </lineage>
</organism>
<dbReference type="OrthoDB" id="290267at2"/>
<protein>
    <submittedName>
        <fullName evidence="2">Uncharacterized protein</fullName>
    </submittedName>
</protein>
<feature type="compositionally biased region" description="Pro residues" evidence="1">
    <location>
        <begin position="172"/>
        <end position="185"/>
    </location>
</feature>
<feature type="compositionally biased region" description="Low complexity" evidence="1">
    <location>
        <begin position="186"/>
        <end position="217"/>
    </location>
</feature>
<dbReference type="AlphaFoldDB" id="A0A518GCC9"/>
<reference evidence="2 3" key="1">
    <citation type="submission" date="2019-02" db="EMBL/GenBank/DDBJ databases">
        <title>Deep-cultivation of Planctomycetes and their phenomic and genomic characterization uncovers novel biology.</title>
        <authorList>
            <person name="Wiegand S."/>
            <person name="Jogler M."/>
            <person name="Boedeker C."/>
            <person name="Pinto D."/>
            <person name="Vollmers J."/>
            <person name="Rivas-Marin E."/>
            <person name="Kohn T."/>
            <person name="Peeters S.H."/>
            <person name="Heuer A."/>
            <person name="Rast P."/>
            <person name="Oberbeckmann S."/>
            <person name="Bunk B."/>
            <person name="Jeske O."/>
            <person name="Meyerdierks A."/>
            <person name="Storesund J.E."/>
            <person name="Kallscheuer N."/>
            <person name="Luecker S."/>
            <person name="Lage O.M."/>
            <person name="Pohl T."/>
            <person name="Merkel B.J."/>
            <person name="Hornburger P."/>
            <person name="Mueller R.-W."/>
            <person name="Bruemmer F."/>
            <person name="Labrenz M."/>
            <person name="Spormann A.M."/>
            <person name="Op den Camp H."/>
            <person name="Overmann J."/>
            <person name="Amann R."/>
            <person name="Jetten M.S.M."/>
            <person name="Mascher T."/>
            <person name="Medema M.H."/>
            <person name="Devos D.P."/>
            <person name="Kaster A.-K."/>
            <person name="Ovreas L."/>
            <person name="Rohde M."/>
            <person name="Galperin M.Y."/>
            <person name="Jogler C."/>
        </authorList>
    </citation>
    <scope>NUCLEOTIDE SEQUENCE [LARGE SCALE GENOMIC DNA]</scope>
    <source>
        <strain evidence="2 3">Q31a</strain>
    </source>
</reference>
<dbReference type="KEGG" id="ahel:Q31a_46260"/>
<evidence type="ECO:0000313" key="3">
    <source>
        <dbReference type="Proteomes" id="UP000318017"/>
    </source>
</evidence>
<evidence type="ECO:0000256" key="1">
    <source>
        <dbReference type="SAM" id="MobiDB-lite"/>
    </source>
</evidence>
<proteinExistence type="predicted"/>
<feature type="region of interest" description="Disordered" evidence="1">
    <location>
        <begin position="158"/>
        <end position="263"/>
    </location>
</feature>
<gene>
    <name evidence="2" type="ORF">Q31a_46260</name>
</gene>
<sequence>MLEAMHTSIPNISLVRRLTALILSAVPAWIGIESAPAEEWMTWNSTYTHAPNSGLRVDQYNQPVQPEAPFRADYQSSGYRNYRSTLQVGQTSDNYHRTEQWGRQIQPYEQWRFPYHPYAVPYSQWGPQAPYGIFNGAGYGGYYPTPYPGKGFPGAGYPGGGHAGGGQAGNPPSSPPHHGPPPAGNQPPAGYSPPGYGNYPGSNYPGSNYPGNNYPGSRYPNNPGSRGFPLSPTYNGQPWYDGNYPDAPPLDTQSDREFFYRPR</sequence>
<feature type="compositionally biased region" description="Basic and acidic residues" evidence="1">
    <location>
        <begin position="253"/>
        <end position="263"/>
    </location>
</feature>
<evidence type="ECO:0000313" key="2">
    <source>
        <dbReference type="EMBL" id="QDV26254.1"/>
    </source>
</evidence>
<dbReference type="EMBL" id="CP036298">
    <property type="protein sequence ID" value="QDV26254.1"/>
    <property type="molecule type" value="Genomic_DNA"/>
</dbReference>
<dbReference type="Proteomes" id="UP000318017">
    <property type="component" value="Chromosome"/>
</dbReference>
<feature type="compositionally biased region" description="Gly residues" evidence="1">
    <location>
        <begin position="158"/>
        <end position="168"/>
    </location>
</feature>
<dbReference type="RefSeq" id="WP_145082265.1">
    <property type="nucleotide sequence ID" value="NZ_CP036298.1"/>
</dbReference>